<evidence type="ECO:0000256" key="1">
    <source>
        <dbReference type="SAM" id="MobiDB-lite"/>
    </source>
</evidence>
<feature type="compositionally biased region" description="Basic and acidic residues" evidence="1">
    <location>
        <begin position="889"/>
        <end position="903"/>
    </location>
</feature>
<feature type="region of interest" description="Disordered" evidence="1">
    <location>
        <begin position="493"/>
        <end position="514"/>
    </location>
</feature>
<feature type="compositionally biased region" description="Basic and acidic residues" evidence="1">
    <location>
        <begin position="192"/>
        <end position="210"/>
    </location>
</feature>
<feature type="compositionally biased region" description="Basic and acidic residues" evidence="1">
    <location>
        <begin position="334"/>
        <end position="354"/>
    </location>
</feature>
<organism evidence="2 3">
    <name type="scientific">Sporormia fimetaria CBS 119925</name>
    <dbReference type="NCBI Taxonomy" id="1340428"/>
    <lineage>
        <taxon>Eukaryota</taxon>
        <taxon>Fungi</taxon>
        <taxon>Dikarya</taxon>
        <taxon>Ascomycota</taxon>
        <taxon>Pezizomycotina</taxon>
        <taxon>Dothideomycetes</taxon>
        <taxon>Pleosporomycetidae</taxon>
        <taxon>Pleosporales</taxon>
        <taxon>Sporormiaceae</taxon>
        <taxon>Sporormia</taxon>
    </lineage>
</organism>
<feature type="compositionally biased region" description="Basic residues" evidence="1">
    <location>
        <begin position="556"/>
        <end position="566"/>
    </location>
</feature>
<feature type="region of interest" description="Disordered" evidence="1">
    <location>
        <begin position="528"/>
        <end position="578"/>
    </location>
</feature>
<feature type="region of interest" description="Disordered" evidence="1">
    <location>
        <begin position="1075"/>
        <end position="1101"/>
    </location>
</feature>
<dbReference type="OrthoDB" id="3801598at2759"/>
<name>A0A6A6UZK6_9PLEO</name>
<feature type="region of interest" description="Disordered" evidence="1">
    <location>
        <begin position="705"/>
        <end position="725"/>
    </location>
</feature>
<feature type="region of interest" description="Disordered" evidence="1">
    <location>
        <begin position="807"/>
        <end position="829"/>
    </location>
</feature>
<evidence type="ECO:0000313" key="3">
    <source>
        <dbReference type="Proteomes" id="UP000799440"/>
    </source>
</evidence>
<feature type="compositionally biased region" description="Polar residues" evidence="1">
    <location>
        <begin position="708"/>
        <end position="722"/>
    </location>
</feature>
<feature type="region of interest" description="Disordered" evidence="1">
    <location>
        <begin position="181"/>
        <end position="235"/>
    </location>
</feature>
<dbReference type="Proteomes" id="UP000799440">
    <property type="component" value="Unassembled WGS sequence"/>
</dbReference>
<protein>
    <submittedName>
        <fullName evidence="2">Uncharacterized protein</fullName>
    </submittedName>
</protein>
<feature type="compositionally biased region" description="Basic and acidic residues" evidence="1">
    <location>
        <begin position="541"/>
        <end position="555"/>
    </location>
</feature>
<feature type="compositionally biased region" description="Basic and acidic residues" evidence="1">
    <location>
        <begin position="1017"/>
        <end position="1030"/>
    </location>
</feature>
<dbReference type="EMBL" id="MU006599">
    <property type="protein sequence ID" value="KAF2743183.1"/>
    <property type="molecule type" value="Genomic_DNA"/>
</dbReference>
<feature type="region of interest" description="Disordered" evidence="1">
    <location>
        <begin position="135"/>
        <end position="162"/>
    </location>
</feature>
<sequence>MSNATLTPLTAIHTTPQLLACLRALLRRHAHHHHPNQRPSVPMSLIQDIMLSVETLDYRFSDLRELVESQLDLNMEDAINGNGVSVDSTRRHRDQQREEQNFWCRILDLLTDVEEEAVKGWVHRLDGEMQQRLENEALTRHRRRSTSEPISGRDDPSVDGYRSPRVVRMYRHVPAGVAFGRLRGSPLPLRATRGEEGPSPRPNSSREEVNNRNPSSVDAGGHAYDGDDEDSDQLRSRLRGGYDGFFQCCGNDSCRKVSRSLDRIQFSPAGRTRTYVGMITDEEKALLERLHLLERELQGLDGASDRLSAESDVPDGVEDIQCGSRQEAGGGRMLRTEEVATRESRQPDTTHDDADASLPRNFSFDWKEWKGLPTPAYAAHGVDEASITNSPRASRMVHNGNVPATAFYFFPTVSTIALHTEPMHFMQWSHPLNLKQIRQFLRERKKKRETHEGFERVRFILEKRDELGLRDPDTKDGRMVMIGLPEETSDYTVSKKKVNSTGRERAMSGATSELSNHTYENLFKHLEDSQDGSNESGALHCQKDGHLNDNTESQRKKDHSPKRPRNIGRCSDEDSDYEDTNCDCRVCRMHPPRSSDSLPPILFMPQPTRRYQGPSVSIESIDPLKIPESSPTAGFTSEGTGTFHHREVSNDLKEQIHPQGRGCETWTGSLDPKRERCTYCDLPFAELEPFPTLTSPSTAIASVVGTDNAPTPTTHNLRSSPKQAGEEDYFTLGSKKEDGMTSSFPFKVCTNPYAVPPPTSISNTSGSPNLFSNIYPATPSRGPDAPASPEYPPLCFNESYSPEVTRRIKRRRTDESHESTMSDYGMGPGTGMLATQANMPNWYWEDAYLSSDVNKTLGKDSAVEDSINKINGLVQDIIRLAREVDQKEREARTKARHDERESFFDQLSQSTSPGEPRNAFVVTPPSPSHDVERSRYQRQVQRDIERKIQLLQDEKEGIQHQIDYLGMCAKQLALEDCSPEVSPARPHGSHNRTGSMVSAPNPDTKGKGKATTPCPDPKGKGKAKAEDTNYSRHTAAEAGPSRPSVNMSIRDLEEQLDEEQRLKAWACYVEALREAEAQEGGEESGRARTRNGKPRVGIRIR</sequence>
<reference evidence="2" key="1">
    <citation type="journal article" date="2020" name="Stud. Mycol.">
        <title>101 Dothideomycetes genomes: a test case for predicting lifestyles and emergence of pathogens.</title>
        <authorList>
            <person name="Haridas S."/>
            <person name="Albert R."/>
            <person name="Binder M."/>
            <person name="Bloem J."/>
            <person name="Labutti K."/>
            <person name="Salamov A."/>
            <person name="Andreopoulos B."/>
            <person name="Baker S."/>
            <person name="Barry K."/>
            <person name="Bills G."/>
            <person name="Bluhm B."/>
            <person name="Cannon C."/>
            <person name="Castanera R."/>
            <person name="Culley D."/>
            <person name="Daum C."/>
            <person name="Ezra D."/>
            <person name="Gonzalez J."/>
            <person name="Henrissat B."/>
            <person name="Kuo A."/>
            <person name="Liang C."/>
            <person name="Lipzen A."/>
            <person name="Lutzoni F."/>
            <person name="Magnuson J."/>
            <person name="Mondo S."/>
            <person name="Nolan M."/>
            <person name="Ohm R."/>
            <person name="Pangilinan J."/>
            <person name="Park H.-J."/>
            <person name="Ramirez L."/>
            <person name="Alfaro M."/>
            <person name="Sun H."/>
            <person name="Tritt A."/>
            <person name="Yoshinaga Y."/>
            <person name="Zwiers L.-H."/>
            <person name="Turgeon B."/>
            <person name="Goodwin S."/>
            <person name="Spatafora J."/>
            <person name="Crous P."/>
            <person name="Grigoriev I."/>
        </authorList>
    </citation>
    <scope>NUCLEOTIDE SEQUENCE</scope>
    <source>
        <strain evidence="2">CBS 119925</strain>
    </source>
</reference>
<feature type="region of interest" description="Disordered" evidence="1">
    <location>
        <begin position="304"/>
        <end position="357"/>
    </location>
</feature>
<dbReference type="AlphaFoldDB" id="A0A6A6UZK6"/>
<gene>
    <name evidence="2" type="ORF">M011DRAFT_461817</name>
</gene>
<feature type="region of interest" description="Disordered" evidence="1">
    <location>
        <begin position="889"/>
        <end position="940"/>
    </location>
</feature>
<evidence type="ECO:0000313" key="2">
    <source>
        <dbReference type="EMBL" id="KAF2743183.1"/>
    </source>
</evidence>
<accession>A0A6A6UZK6</accession>
<feature type="compositionally biased region" description="Basic residues" evidence="1">
    <location>
        <begin position="1087"/>
        <end position="1101"/>
    </location>
</feature>
<keyword evidence="3" id="KW-1185">Reference proteome</keyword>
<feature type="region of interest" description="Disordered" evidence="1">
    <location>
        <begin position="979"/>
        <end position="1046"/>
    </location>
</feature>
<feature type="compositionally biased region" description="Basic and acidic residues" evidence="1">
    <location>
        <begin position="929"/>
        <end position="940"/>
    </location>
</feature>
<proteinExistence type="predicted"/>